<reference evidence="7" key="2">
    <citation type="submission" date="2025-09" db="UniProtKB">
        <authorList>
            <consortium name="Ensembl"/>
        </authorList>
    </citation>
    <scope>IDENTIFICATION</scope>
</reference>
<dbReference type="InterPro" id="IPR003599">
    <property type="entry name" value="Ig_sub"/>
</dbReference>
<feature type="domain" description="Ig-like" evidence="6">
    <location>
        <begin position="302"/>
        <end position="375"/>
    </location>
</feature>
<dbReference type="FunFam" id="2.60.40.10:FF:001097">
    <property type="entry name" value="Immunoglobulin-like and fibronectin type III domain-containing protein 1"/>
    <property type="match status" value="1"/>
</dbReference>
<evidence type="ECO:0000256" key="1">
    <source>
        <dbReference type="ARBA" id="ARBA00004496"/>
    </source>
</evidence>
<keyword evidence="3" id="KW-0677">Repeat</keyword>
<dbReference type="InterPro" id="IPR050964">
    <property type="entry name" value="Striated_Muscle_Regulatory"/>
</dbReference>
<dbReference type="Gene3D" id="2.60.40.10">
    <property type="entry name" value="Immunoglobulins"/>
    <property type="match status" value="4"/>
</dbReference>
<protein>
    <submittedName>
        <fullName evidence="7">Immunoglobulin like and fibronectin type III domain containing 1, tandem duplicate 1</fullName>
    </submittedName>
</protein>
<dbReference type="STRING" id="56723.ENSLBEP00000031956"/>
<evidence type="ECO:0000259" key="6">
    <source>
        <dbReference type="PROSITE" id="PS50835"/>
    </source>
</evidence>
<dbReference type="InterPro" id="IPR013783">
    <property type="entry name" value="Ig-like_fold"/>
</dbReference>
<dbReference type="PANTHER" id="PTHR13817">
    <property type="entry name" value="TITIN"/>
    <property type="match status" value="1"/>
</dbReference>
<dbReference type="FunFam" id="2.60.40.10:FF:000425">
    <property type="entry name" value="Myosin light chain kinase"/>
    <property type="match status" value="1"/>
</dbReference>
<dbReference type="InterPro" id="IPR013098">
    <property type="entry name" value="Ig_I-set"/>
</dbReference>
<sequence>MITQFIEELPEDMSTPDFTRKPIALTIQEGKLAVFKAIVVGNPTPTVTWSRANGEIHFHPDMCEQKYDDTSREHTIEFPKVAPEDADTYKCFATNEYGRAVCTVVLNVIEVGFSKTKELQKKQGEGEIENIWTLKELSKRQAIFNNPDGTREEKPMEPEEKVWEILMSADKKDYEHICCEYGITDFRGMLKRLSEMKREREEEIAEFVTQISALKHIEVDDDDCATIELDMDLKDPTSKIFVYKNGVMVPFTEDEGDELKHSLKQVGKKYIFRIKKLGSEDAGLYSVDVGGVNVFSTDFKVPEVDFAVKIQEVKAEEREDALFQCVLTAPMSEVKWYGKSALLSNSEKHEITVSEDKLIHKLIVRDCMPLDAGIYAAVAGIKSCNNWLVVEADKDPANKGKKAAQKFTLNMPESKVCNLECPPKFLVPLKMHTAPQGYECYMSCAIKGDPTPHVTWLRNGVSLNTNTNYFISNTCGVCSLLILRVGPKDMGEYKIVVENSIGRAECSTKLTVRGKCLKECTFSKNVVNIFCIGMNVII</sequence>
<dbReference type="InterPro" id="IPR036179">
    <property type="entry name" value="Ig-like_dom_sf"/>
</dbReference>
<reference evidence="7" key="1">
    <citation type="submission" date="2025-08" db="UniProtKB">
        <authorList>
            <consortium name="Ensembl"/>
        </authorList>
    </citation>
    <scope>IDENTIFICATION</scope>
</reference>
<dbReference type="Proteomes" id="UP000261660">
    <property type="component" value="Unplaced"/>
</dbReference>
<evidence type="ECO:0000313" key="7">
    <source>
        <dbReference type="Ensembl" id="ENSLBEP00000031956.1"/>
    </source>
</evidence>
<comment type="subcellular location">
    <subcellularLocation>
        <location evidence="1">Cytoplasm</location>
    </subcellularLocation>
</comment>
<dbReference type="InParanoid" id="A0A3Q3GFF8"/>
<evidence type="ECO:0000256" key="4">
    <source>
        <dbReference type="ARBA" id="ARBA00023157"/>
    </source>
</evidence>
<organism evidence="7 8">
    <name type="scientific">Labrus bergylta</name>
    <name type="common">ballan wrasse</name>
    <dbReference type="NCBI Taxonomy" id="56723"/>
    <lineage>
        <taxon>Eukaryota</taxon>
        <taxon>Metazoa</taxon>
        <taxon>Chordata</taxon>
        <taxon>Craniata</taxon>
        <taxon>Vertebrata</taxon>
        <taxon>Euteleostomi</taxon>
        <taxon>Actinopterygii</taxon>
        <taxon>Neopterygii</taxon>
        <taxon>Teleostei</taxon>
        <taxon>Neoteleostei</taxon>
        <taxon>Acanthomorphata</taxon>
        <taxon>Eupercaria</taxon>
        <taxon>Labriformes</taxon>
        <taxon>Labridae</taxon>
        <taxon>Labrus</taxon>
    </lineage>
</organism>
<dbReference type="GO" id="GO:0031430">
    <property type="term" value="C:M band"/>
    <property type="evidence" value="ECO:0007669"/>
    <property type="project" value="TreeGrafter"/>
</dbReference>
<dbReference type="SUPFAM" id="SSF48726">
    <property type="entry name" value="Immunoglobulin"/>
    <property type="match status" value="3"/>
</dbReference>
<feature type="domain" description="Ig-like" evidence="6">
    <location>
        <begin position="16"/>
        <end position="107"/>
    </location>
</feature>
<dbReference type="GO" id="GO:0045214">
    <property type="term" value="P:sarcomere organization"/>
    <property type="evidence" value="ECO:0007669"/>
    <property type="project" value="TreeGrafter"/>
</dbReference>
<keyword evidence="2" id="KW-0963">Cytoplasm</keyword>
<dbReference type="AlphaFoldDB" id="A0A3Q3GFF8"/>
<dbReference type="SMART" id="SM00408">
    <property type="entry name" value="IGc2"/>
    <property type="match status" value="2"/>
</dbReference>
<dbReference type="SMART" id="SM00409">
    <property type="entry name" value="IG"/>
    <property type="match status" value="4"/>
</dbReference>
<dbReference type="PANTHER" id="PTHR13817:SF181">
    <property type="entry name" value="IMMUNOGLOBULIN-LIKE AND FIBRONECTIN TYPE III DOMAIN-CONTAINING PROTEIN 1"/>
    <property type="match status" value="1"/>
</dbReference>
<keyword evidence="8" id="KW-1185">Reference proteome</keyword>
<accession>A0A3Q3GFF8</accession>
<keyword evidence="5" id="KW-0393">Immunoglobulin domain</keyword>
<evidence type="ECO:0000256" key="5">
    <source>
        <dbReference type="ARBA" id="ARBA00023319"/>
    </source>
</evidence>
<evidence type="ECO:0000256" key="2">
    <source>
        <dbReference type="ARBA" id="ARBA00022490"/>
    </source>
</evidence>
<dbReference type="InterPro" id="IPR007110">
    <property type="entry name" value="Ig-like_dom"/>
</dbReference>
<proteinExistence type="predicted"/>
<dbReference type="Ensembl" id="ENSLBET00000033395.1">
    <property type="protein sequence ID" value="ENSLBEP00000031956.1"/>
    <property type="gene ID" value="ENSLBEG00000024087.1"/>
</dbReference>
<dbReference type="FunFam" id="2.60.40.10:FF:000032">
    <property type="entry name" value="palladin isoform X1"/>
    <property type="match status" value="1"/>
</dbReference>
<dbReference type="Pfam" id="PF18362">
    <property type="entry name" value="THB"/>
    <property type="match status" value="1"/>
</dbReference>
<dbReference type="Pfam" id="PF07679">
    <property type="entry name" value="I-set"/>
    <property type="match status" value="3"/>
</dbReference>
<evidence type="ECO:0000313" key="8">
    <source>
        <dbReference type="Proteomes" id="UP000261660"/>
    </source>
</evidence>
<keyword evidence="4" id="KW-1015">Disulfide bond</keyword>
<dbReference type="GeneTree" id="ENSGT00940000160123"/>
<evidence type="ECO:0000256" key="3">
    <source>
        <dbReference type="ARBA" id="ARBA00022737"/>
    </source>
</evidence>
<dbReference type="PROSITE" id="PS50835">
    <property type="entry name" value="IG_LIKE"/>
    <property type="match status" value="3"/>
</dbReference>
<name>A0A3Q3GFF8_9LABR</name>
<dbReference type="InterPro" id="IPR040849">
    <property type="entry name" value="MyBP-C_THB"/>
</dbReference>
<dbReference type="InterPro" id="IPR003598">
    <property type="entry name" value="Ig_sub2"/>
</dbReference>
<feature type="domain" description="Ig-like" evidence="6">
    <location>
        <begin position="423"/>
        <end position="511"/>
    </location>
</feature>